<protein>
    <submittedName>
        <fullName evidence="1">Uncharacterized protein</fullName>
    </submittedName>
</protein>
<dbReference type="EMBL" id="AAHBYH010000008">
    <property type="protein sequence ID" value="EBU3912045.1"/>
    <property type="molecule type" value="Genomic_DNA"/>
</dbReference>
<dbReference type="AlphaFoldDB" id="A0A5V4Z5J4"/>
<name>A0A5V4Z5J4_SALER</name>
<reference evidence="1" key="1">
    <citation type="submission" date="2018-07" db="EMBL/GenBank/DDBJ databases">
        <authorList>
            <consortium name="PulseNet: The National Subtyping Network for Foodborne Disease Surveillance"/>
            <person name="Tarr C.L."/>
            <person name="Trees E."/>
            <person name="Katz L.S."/>
            <person name="Carleton-Romer H.A."/>
            <person name="Stroika S."/>
            <person name="Kucerova Z."/>
            <person name="Roache K.F."/>
            <person name="Sabol A.L."/>
            <person name="Besser J."/>
            <person name="Gerner-Smidt P."/>
        </authorList>
    </citation>
    <scope>NUCLEOTIDE SEQUENCE</scope>
    <source>
        <strain evidence="1">PNUSAS029138</strain>
    </source>
</reference>
<gene>
    <name evidence="1" type="ORF">CWK15_11380</name>
</gene>
<organism evidence="1">
    <name type="scientific">Salmonella enterica</name>
    <name type="common">Salmonella choleraesuis</name>
    <dbReference type="NCBI Taxonomy" id="28901"/>
    <lineage>
        <taxon>Bacteria</taxon>
        <taxon>Pseudomonadati</taxon>
        <taxon>Pseudomonadota</taxon>
        <taxon>Gammaproteobacteria</taxon>
        <taxon>Enterobacterales</taxon>
        <taxon>Enterobacteriaceae</taxon>
        <taxon>Salmonella</taxon>
    </lineage>
</organism>
<proteinExistence type="predicted"/>
<comment type="caution">
    <text evidence="1">The sequence shown here is derived from an EMBL/GenBank/DDBJ whole genome shotgun (WGS) entry which is preliminary data.</text>
</comment>
<accession>A0A5V4Z5J4</accession>
<sequence length="59" mass="6926">MAKKTANAPYFDLILLNRRGYREKHCLPAPGYLDQKTALALFPHYHRQIKQFTTFFGQV</sequence>
<evidence type="ECO:0000313" key="1">
    <source>
        <dbReference type="EMBL" id="EBU3912045.1"/>
    </source>
</evidence>